<keyword evidence="8" id="KW-1185">Reference proteome</keyword>
<evidence type="ECO:0000256" key="3">
    <source>
        <dbReference type="ARBA" id="ARBA00022827"/>
    </source>
</evidence>
<dbReference type="Pfam" id="PF01266">
    <property type="entry name" value="DAO"/>
    <property type="match status" value="1"/>
</dbReference>
<gene>
    <name evidence="7" type="ORF">BA890_20765</name>
</gene>
<dbReference type="GO" id="GO:0047545">
    <property type="term" value="F:(S)-2-hydroxyglutarate dehydrogenase activity"/>
    <property type="evidence" value="ECO:0007669"/>
    <property type="project" value="TreeGrafter"/>
</dbReference>
<feature type="domain" description="FAD dependent oxidoreductase" evidence="6">
    <location>
        <begin position="6"/>
        <end position="397"/>
    </location>
</feature>
<dbReference type="GeneID" id="70914512"/>
<dbReference type="GO" id="GO:0005737">
    <property type="term" value="C:cytoplasm"/>
    <property type="evidence" value="ECO:0007669"/>
    <property type="project" value="TreeGrafter"/>
</dbReference>
<evidence type="ECO:0000313" key="7">
    <source>
        <dbReference type="EMBL" id="ANQ15148.1"/>
    </source>
</evidence>
<keyword evidence="3" id="KW-0274">FAD</keyword>
<comment type="cofactor">
    <cofactor evidence="1">
        <name>FAD</name>
        <dbReference type="ChEBI" id="CHEBI:57692"/>
    </cofactor>
</comment>
<dbReference type="KEGG" id="vna:PN96_16920"/>
<protein>
    <submittedName>
        <fullName evidence="7">Hydroxyglutarate oxidase</fullName>
    </submittedName>
</protein>
<evidence type="ECO:0000256" key="5">
    <source>
        <dbReference type="ARBA" id="ARBA00037941"/>
    </source>
</evidence>
<dbReference type="AlphaFoldDB" id="A0AAN0Y6N5"/>
<dbReference type="RefSeq" id="WP_020334650.1">
    <property type="nucleotide sequence ID" value="NZ_ATFJ01000026.1"/>
</dbReference>
<dbReference type="NCBIfam" id="NF008726">
    <property type="entry name" value="PRK11728.1"/>
    <property type="match status" value="1"/>
</dbReference>
<keyword evidence="4" id="KW-0560">Oxidoreductase</keyword>
<reference evidence="7 8" key="1">
    <citation type="submission" date="2016-07" db="EMBL/GenBank/DDBJ databases">
        <title>Developing Vibrio natriegens as a novel, fast-growing host for biotechnology.</title>
        <authorList>
            <person name="Weinstock M.T."/>
            <person name="Hesek E.D."/>
            <person name="Wilson C.M."/>
            <person name="Gibson D.G."/>
        </authorList>
    </citation>
    <scope>NUCLEOTIDE SEQUENCE [LARGE SCALE GENOMIC DNA]</scope>
    <source>
        <strain evidence="7 8">ATCC 14048</strain>
    </source>
</reference>
<proteinExistence type="inferred from homology"/>
<evidence type="ECO:0000256" key="2">
    <source>
        <dbReference type="ARBA" id="ARBA00022630"/>
    </source>
</evidence>
<dbReference type="InterPro" id="IPR036188">
    <property type="entry name" value="FAD/NAD-bd_sf"/>
</dbReference>
<name>A0AAN0Y6N5_VIBNA</name>
<evidence type="ECO:0000313" key="8">
    <source>
        <dbReference type="Proteomes" id="UP000092741"/>
    </source>
</evidence>
<sequence>MKSVYDYIVVGGGIVGVSTAWQLQQRHPDRSILLVEKESGFAMHQTGHNSGVIHAGVYYAPGSLKAEFCKRGVEATIAFCTEHGIPVENCGKLLVATSEQEVERMNALYERCHINGIEVELLDQAQLKLAEPNITGLGAIYVKDTSIVDYRLVTKHMAKAFQKLGGQVSLRTQVVAIEEKDQEVQLTCVSDGQSMQLNCKMLMTCSGLMADRMTKMMKIKTDFQIIPYRGEYYRLDSKHNHVVNHLIYPIPNPDLPFLGVHLTRMIDGSVTVGPNAVQGWKREGYAKLNFSFRDTWRMLRFSGFWKVTRKHLKTGLEELKNSWWKSGYLQLVNKYCPIIQVEDLKPHPAGIRAQAVLSDGTLVHDFLFAETARSLHVCNAPSPAATSAIPIGEYICDKIDAKIKAKVDIGEERY</sequence>
<evidence type="ECO:0000256" key="4">
    <source>
        <dbReference type="ARBA" id="ARBA00023002"/>
    </source>
</evidence>
<accession>A0AAN0Y6N5</accession>
<comment type="similarity">
    <text evidence="5">Belongs to the L2HGDH family.</text>
</comment>
<dbReference type="PANTHER" id="PTHR43104">
    <property type="entry name" value="L-2-HYDROXYGLUTARATE DEHYDROGENASE, MITOCHONDRIAL"/>
    <property type="match status" value="1"/>
</dbReference>
<evidence type="ECO:0000256" key="1">
    <source>
        <dbReference type="ARBA" id="ARBA00001974"/>
    </source>
</evidence>
<keyword evidence="2" id="KW-0285">Flavoprotein</keyword>
<dbReference type="Gene3D" id="3.30.9.10">
    <property type="entry name" value="D-Amino Acid Oxidase, subunit A, domain 2"/>
    <property type="match status" value="1"/>
</dbReference>
<dbReference type="InterPro" id="IPR006076">
    <property type="entry name" value="FAD-dep_OxRdtase"/>
</dbReference>
<dbReference type="PANTHER" id="PTHR43104:SF2">
    <property type="entry name" value="L-2-HYDROXYGLUTARATE DEHYDROGENASE, MITOCHONDRIAL"/>
    <property type="match status" value="1"/>
</dbReference>
<dbReference type="Gene3D" id="3.50.50.60">
    <property type="entry name" value="FAD/NAD(P)-binding domain"/>
    <property type="match status" value="1"/>
</dbReference>
<dbReference type="EMBL" id="CP016346">
    <property type="protein sequence ID" value="ANQ15148.1"/>
    <property type="molecule type" value="Genomic_DNA"/>
</dbReference>
<evidence type="ECO:0000259" key="6">
    <source>
        <dbReference type="Pfam" id="PF01266"/>
    </source>
</evidence>
<dbReference type="SUPFAM" id="SSF51905">
    <property type="entry name" value="FAD/NAD(P)-binding domain"/>
    <property type="match status" value="1"/>
</dbReference>
<dbReference type="Proteomes" id="UP000092741">
    <property type="component" value="Chromosome 2"/>
</dbReference>
<organism evidence="7 8">
    <name type="scientific">Vibrio natriegens NBRC 15636 = ATCC 14048 = DSM 759</name>
    <dbReference type="NCBI Taxonomy" id="1219067"/>
    <lineage>
        <taxon>Bacteria</taxon>
        <taxon>Pseudomonadati</taxon>
        <taxon>Pseudomonadota</taxon>
        <taxon>Gammaproteobacteria</taxon>
        <taxon>Vibrionales</taxon>
        <taxon>Vibrionaceae</taxon>
        <taxon>Vibrio</taxon>
    </lineage>
</organism>